<reference evidence="1" key="1">
    <citation type="submission" date="2020-04" db="EMBL/GenBank/DDBJ databases">
        <authorList>
            <person name="Zhang T."/>
        </authorList>
    </citation>
    <scope>NUCLEOTIDE SEQUENCE</scope>
    <source>
        <strain evidence="1">HKST-UBA80</strain>
    </source>
</reference>
<organism evidence="1 2">
    <name type="scientific">candidate division WWE3 bacterium</name>
    <dbReference type="NCBI Taxonomy" id="2053526"/>
    <lineage>
        <taxon>Bacteria</taxon>
        <taxon>Katanobacteria</taxon>
    </lineage>
</organism>
<name>A0A955IWK5_UNCKA</name>
<gene>
    <name evidence="1" type="ORF">KDA10_02170</name>
</gene>
<accession>A0A955IWK5</accession>
<proteinExistence type="predicted"/>
<comment type="caution">
    <text evidence="1">The sequence shown here is derived from an EMBL/GenBank/DDBJ whole genome shotgun (WGS) entry which is preliminary data.</text>
</comment>
<dbReference type="EMBL" id="JAGQNY010000007">
    <property type="protein sequence ID" value="MCA9302147.1"/>
    <property type="molecule type" value="Genomic_DNA"/>
</dbReference>
<sequence length="75" mass="8410">MTVQNLDLEELTVHVKQAKGQKDRISVIPKALVTGLDNLTTAKKPGTLSLKANVGENYPPEQHKKFLKMLYEHLV</sequence>
<evidence type="ECO:0000313" key="1">
    <source>
        <dbReference type="EMBL" id="MCA9302147.1"/>
    </source>
</evidence>
<reference evidence="1" key="2">
    <citation type="journal article" date="2021" name="Microbiome">
        <title>Successional dynamics and alternative stable states in a saline activated sludge microbial community over 9 years.</title>
        <authorList>
            <person name="Wang Y."/>
            <person name="Ye J."/>
            <person name="Ju F."/>
            <person name="Liu L."/>
            <person name="Boyd J.A."/>
            <person name="Deng Y."/>
            <person name="Parks D.H."/>
            <person name="Jiang X."/>
            <person name="Yin X."/>
            <person name="Woodcroft B.J."/>
            <person name="Tyson G.W."/>
            <person name="Hugenholtz P."/>
            <person name="Polz M.F."/>
            <person name="Zhang T."/>
        </authorList>
    </citation>
    <scope>NUCLEOTIDE SEQUENCE</scope>
    <source>
        <strain evidence="1">HKST-UBA80</strain>
    </source>
</reference>
<protein>
    <submittedName>
        <fullName evidence="1">Uncharacterized protein</fullName>
    </submittedName>
</protein>
<evidence type="ECO:0000313" key="2">
    <source>
        <dbReference type="Proteomes" id="UP000714817"/>
    </source>
</evidence>
<dbReference type="AlphaFoldDB" id="A0A955IWK5"/>
<dbReference type="Proteomes" id="UP000714817">
    <property type="component" value="Unassembled WGS sequence"/>
</dbReference>